<dbReference type="HOGENOM" id="CLU_065103_0_2_6"/>
<dbReference type="Proteomes" id="UP000018458">
    <property type="component" value="Unassembled WGS sequence"/>
</dbReference>
<sequence length="277" mass="32191">MNTKKLTCGTFAKLCNTTKETLFHYDKIGLLKPEFIGKNNYRYYAPEQFFLFNFIETLTDSDTPLKEIKSQIKNFNADSFIGFLRQKQEYLKQKRLKLALKEELINDLLNEIEDIKTSNYETVRLINKPSETFIAFKTDVSAVASYDDLSEHLSRFFTDCCNKNIFLQSTFGFIIEKKNFDKELKASYICAKALKGSKQALRYTLPKGTYASVTILGDKKAHLNGIKRLEQHLKELGYFFAGDLIALDRFSLLYHKEKNEFAVKYLIYVKKDKNNAD</sequence>
<dbReference type="SMART" id="SM00422">
    <property type="entry name" value="HTH_MERR"/>
    <property type="match status" value="1"/>
</dbReference>
<protein>
    <submittedName>
        <fullName evidence="4">Transcriptional regulator, MerR family</fullName>
    </submittedName>
</protein>
<evidence type="ECO:0000313" key="5">
    <source>
        <dbReference type="Proteomes" id="UP000018458"/>
    </source>
</evidence>
<dbReference type="AlphaFoldDB" id="E8LKN3"/>
<comment type="caution">
    <text evidence="4">The sequence shown here is derived from an EMBL/GenBank/DDBJ whole genome shotgun (WGS) entry which is preliminary data.</text>
</comment>
<gene>
    <name evidence="4" type="ORF">HMPREF9444_01276</name>
</gene>
<dbReference type="SUPFAM" id="SSF46955">
    <property type="entry name" value="Putative DNA-binding domain"/>
    <property type="match status" value="1"/>
</dbReference>
<reference evidence="4 5" key="1">
    <citation type="submission" date="2011-01" db="EMBL/GenBank/DDBJ databases">
        <authorList>
            <person name="Weinstock G."/>
            <person name="Sodergren E."/>
            <person name="Clifton S."/>
            <person name="Fulton L."/>
            <person name="Fulton B."/>
            <person name="Courtney L."/>
            <person name="Fronick C."/>
            <person name="Harrison M."/>
            <person name="Strong C."/>
            <person name="Farmer C."/>
            <person name="Delahaunty K."/>
            <person name="Markovic C."/>
            <person name="Hall O."/>
            <person name="Minx P."/>
            <person name="Tomlinson C."/>
            <person name="Mitreva M."/>
            <person name="Hou S."/>
            <person name="Chen J."/>
            <person name="Wollam A."/>
            <person name="Pepin K.H."/>
            <person name="Johnson M."/>
            <person name="Bhonagiri V."/>
            <person name="Zhang X."/>
            <person name="Suruliraj S."/>
            <person name="Warren W."/>
            <person name="Chinwalla A."/>
            <person name="Mardis E.R."/>
            <person name="Wilson R.K."/>
        </authorList>
    </citation>
    <scope>NUCLEOTIDE SEQUENCE [LARGE SCALE GENOMIC DNA]</scope>
    <source>
        <strain evidence="5">DSM 22608 / JCM 16073 / KCTC 15190 / YIT 12066</strain>
    </source>
</reference>
<dbReference type="InterPro" id="IPR011256">
    <property type="entry name" value="Reg_factor_effector_dom_sf"/>
</dbReference>
<dbReference type="eggNOG" id="COG0789">
    <property type="taxonomic scope" value="Bacteria"/>
</dbReference>
<keyword evidence="5" id="KW-1185">Reference proteome</keyword>
<feature type="domain" description="HTH merR-type" evidence="3">
    <location>
        <begin position="5"/>
        <end position="74"/>
    </location>
</feature>
<organism evidence="4 5">
    <name type="scientific">Succinatimonas hippei (strain DSM 22608 / JCM 16073 / KCTC 15190 / YIT 12066)</name>
    <dbReference type="NCBI Taxonomy" id="762983"/>
    <lineage>
        <taxon>Bacteria</taxon>
        <taxon>Pseudomonadati</taxon>
        <taxon>Pseudomonadota</taxon>
        <taxon>Gammaproteobacteria</taxon>
        <taxon>Aeromonadales</taxon>
        <taxon>Succinivibrionaceae</taxon>
        <taxon>Succinatimonas</taxon>
    </lineage>
</organism>
<keyword evidence="2" id="KW-0175">Coiled coil</keyword>
<dbReference type="PANTHER" id="PTHR30204">
    <property type="entry name" value="REDOX-CYCLING DRUG-SENSING TRANSCRIPTIONAL ACTIVATOR SOXR"/>
    <property type="match status" value="1"/>
</dbReference>
<keyword evidence="1" id="KW-0238">DNA-binding</keyword>
<dbReference type="PROSITE" id="PS50937">
    <property type="entry name" value="HTH_MERR_2"/>
    <property type="match status" value="1"/>
</dbReference>
<dbReference type="GO" id="GO:0003700">
    <property type="term" value="F:DNA-binding transcription factor activity"/>
    <property type="evidence" value="ECO:0007669"/>
    <property type="project" value="InterPro"/>
</dbReference>
<evidence type="ECO:0000313" key="4">
    <source>
        <dbReference type="EMBL" id="EFY06913.1"/>
    </source>
</evidence>
<dbReference type="RefSeq" id="WP_009143471.1">
    <property type="nucleotide sequence ID" value="NZ_GL831001.1"/>
</dbReference>
<dbReference type="InterPro" id="IPR000551">
    <property type="entry name" value="MerR-type_HTH_dom"/>
</dbReference>
<dbReference type="OrthoDB" id="9802039at2"/>
<dbReference type="EMBL" id="AEVO01000065">
    <property type="protein sequence ID" value="EFY06913.1"/>
    <property type="molecule type" value="Genomic_DNA"/>
</dbReference>
<dbReference type="Gene3D" id="3.20.80.10">
    <property type="entry name" value="Regulatory factor, effector binding domain"/>
    <property type="match status" value="1"/>
</dbReference>
<evidence type="ECO:0000256" key="1">
    <source>
        <dbReference type="ARBA" id="ARBA00023125"/>
    </source>
</evidence>
<dbReference type="GO" id="GO:0003677">
    <property type="term" value="F:DNA binding"/>
    <property type="evidence" value="ECO:0007669"/>
    <property type="project" value="UniProtKB-KW"/>
</dbReference>
<dbReference type="PANTHER" id="PTHR30204:SF85">
    <property type="entry name" value="MULTIDRUG-EFFLUX TRANSPORTER 2 REGULATOR"/>
    <property type="match status" value="1"/>
</dbReference>
<name>E8LKN3_SUCHY</name>
<dbReference type="Gene3D" id="1.10.1660.10">
    <property type="match status" value="1"/>
</dbReference>
<accession>E8LKN3</accession>
<dbReference type="InterPro" id="IPR047057">
    <property type="entry name" value="MerR_fam"/>
</dbReference>
<dbReference type="STRING" id="762983.HMPREF9444_01276"/>
<evidence type="ECO:0000259" key="3">
    <source>
        <dbReference type="PROSITE" id="PS50937"/>
    </source>
</evidence>
<feature type="coiled-coil region" evidence="2">
    <location>
        <begin position="91"/>
        <end position="118"/>
    </location>
</feature>
<evidence type="ECO:0000256" key="2">
    <source>
        <dbReference type="SAM" id="Coils"/>
    </source>
</evidence>
<dbReference type="InterPro" id="IPR009061">
    <property type="entry name" value="DNA-bd_dom_put_sf"/>
</dbReference>
<proteinExistence type="predicted"/>
<dbReference type="Pfam" id="PF13411">
    <property type="entry name" value="MerR_1"/>
    <property type="match status" value="1"/>
</dbReference>